<proteinExistence type="predicted"/>
<keyword evidence="2" id="KW-1185">Reference proteome</keyword>
<dbReference type="PANTHER" id="PTHR42943:SF2">
    <property type="entry name" value="GLUTATHIONE S-TRANSFERASE KAPPA 1"/>
    <property type="match status" value="1"/>
</dbReference>
<protein>
    <recommendedName>
        <fullName evidence="3">DSBA-like thioredoxin domain-containing protein</fullName>
    </recommendedName>
</protein>
<dbReference type="InterPro" id="IPR051924">
    <property type="entry name" value="GST_Kappa/NadH"/>
</dbReference>
<evidence type="ECO:0008006" key="3">
    <source>
        <dbReference type="Google" id="ProtNLM"/>
    </source>
</evidence>
<dbReference type="Proteomes" id="UP001060504">
    <property type="component" value="Unassembled WGS sequence"/>
</dbReference>
<dbReference type="Pfam" id="PF22234">
    <property type="entry name" value="Rv2466c-like"/>
    <property type="match status" value="1"/>
</dbReference>
<dbReference type="PANTHER" id="PTHR42943">
    <property type="entry name" value="GLUTATHIONE S-TRANSFERASE KAPPA"/>
    <property type="match status" value="1"/>
</dbReference>
<evidence type="ECO:0000313" key="2">
    <source>
        <dbReference type="Proteomes" id="UP001060504"/>
    </source>
</evidence>
<dbReference type="InterPro" id="IPR053977">
    <property type="entry name" value="Rv2466c-like"/>
</dbReference>
<dbReference type="InterPro" id="IPR036249">
    <property type="entry name" value="Thioredoxin-like_sf"/>
</dbReference>
<organism evidence="1 2">
    <name type="scientific">Mycolicibacterium cyprinidarum</name>
    <dbReference type="NCBI Taxonomy" id="2860311"/>
    <lineage>
        <taxon>Bacteria</taxon>
        <taxon>Bacillati</taxon>
        <taxon>Actinomycetota</taxon>
        <taxon>Actinomycetes</taxon>
        <taxon>Mycobacteriales</taxon>
        <taxon>Mycobacteriaceae</taxon>
        <taxon>Mycolicibacterium</taxon>
    </lineage>
</organism>
<dbReference type="EMBL" id="BPRH01002281">
    <property type="protein sequence ID" value="GJF16602.1"/>
    <property type="molecule type" value="Genomic_DNA"/>
</dbReference>
<comment type="caution">
    <text evidence="1">The sequence shown here is derived from an EMBL/GenBank/DDBJ whole genome shotgun (WGS) entry which is preliminary data.</text>
</comment>
<evidence type="ECO:0000313" key="1">
    <source>
        <dbReference type="EMBL" id="GJF16602.1"/>
    </source>
</evidence>
<gene>
    <name evidence="1" type="ORF">NGTWS1702_21760</name>
</gene>
<dbReference type="Gene3D" id="3.40.30.10">
    <property type="entry name" value="Glutaredoxin"/>
    <property type="match status" value="1"/>
</dbReference>
<accession>A0ABQ4VAK8</accession>
<dbReference type="SUPFAM" id="SSF52833">
    <property type="entry name" value="Thioredoxin-like"/>
    <property type="match status" value="1"/>
</dbReference>
<name>A0ABQ4VAK8_9MYCO</name>
<sequence length="226" mass="25820">MTSPDPVAVAFHFDVMCPWAYQTSKWIRTVRESVPLEIDWRFFSLEEINREQGKKHPWEREWSYGWGMMRVAAMLRRSSMSDCDRFYEAAGRALHEESRKPHRPEVAAEICADLGLDPAVVQAAIDDPTTHDEVKADHDAVLAHGGFGVPTLVFHGGRYVYGPVVAPAPIGKEALDLWELTVAYSRVPHLYELKTPKTDADMVHIAEMFRPYLEARDWESKEKPAR</sequence>
<reference evidence="1 2" key="1">
    <citation type="submission" date="2021-08" db="EMBL/GenBank/DDBJ databases">
        <title>Draft genome sequence of Mycolicibacterium sp. NGTWS1702 strain.</title>
        <authorList>
            <person name="Matsumoto M."/>
            <person name="Tang B.C.C."/>
            <person name="Machida Y."/>
            <person name="Matoyama H."/>
            <person name="Kishihara T."/>
            <person name="Sato S."/>
            <person name="Kondo I."/>
            <person name="Sano M."/>
            <person name="Kato G."/>
        </authorList>
    </citation>
    <scope>NUCLEOTIDE SEQUENCE [LARGE SCALE GENOMIC DNA]</scope>
    <source>
        <strain evidence="1 2">NGTWSNA01</strain>
    </source>
</reference>